<gene>
    <name evidence="2" type="ORF">D7X12_13005</name>
</gene>
<organism evidence="2 3">
    <name type="scientific">Corallococcus sicarius</name>
    <dbReference type="NCBI Taxonomy" id="2316726"/>
    <lineage>
        <taxon>Bacteria</taxon>
        <taxon>Pseudomonadati</taxon>
        <taxon>Myxococcota</taxon>
        <taxon>Myxococcia</taxon>
        <taxon>Myxococcales</taxon>
        <taxon>Cystobacterineae</taxon>
        <taxon>Myxococcaceae</taxon>
        <taxon>Corallococcus</taxon>
    </lineage>
</organism>
<proteinExistence type="predicted"/>
<feature type="transmembrane region" description="Helical" evidence="1">
    <location>
        <begin position="46"/>
        <end position="66"/>
    </location>
</feature>
<comment type="caution">
    <text evidence="2">The sequence shown here is derived from an EMBL/GenBank/DDBJ whole genome shotgun (WGS) entry which is preliminary data.</text>
</comment>
<dbReference type="EMBL" id="RAWG01000065">
    <property type="protein sequence ID" value="RKH43541.1"/>
    <property type="molecule type" value="Genomic_DNA"/>
</dbReference>
<keyword evidence="3" id="KW-1185">Reference proteome</keyword>
<sequence>MFEVVLYAFLLIGGLLLIFLSMLGHERLRKGQTSKVTIKDLFSFESNLVGLFALIGLTLIGGGLFLRFSDYRGRLKDVEAAQKGLEEQLKWERERGQEVLEKYKFLSLEFLLDFPPDSLPGDNTQVKVSAVVTPKDEESAPKVGLVATRPEPGGLVAIVQSLRPGDVVILRATNGKQSWTSKSFLVPSIAIKMEKSQPGPTQLTEDTP</sequence>
<keyword evidence="1" id="KW-0812">Transmembrane</keyword>
<keyword evidence="1" id="KW-0472">Membrane</keyword>
<evidence type="ECO:0000313" key="3">
    <source>
        <dbReference type="Proteomes" id="UP000273405"/>
    </source>
</evidence>
<dbReference type="AlphaFoldDB" id="A0A3A8NN01"/>
<evidence type="ECO:0000256" key="1">
    <source>
        <dbReference type="SAM" id="Phobius"/>
    </source>
</evidence>
<evidence type="ECO:0000313" key="2">
    <source>
        <dbReference type="EMBL" id="RKH43541.1"/>
    </source>
</evidence>
<name>A0A3A8NN01_9BACT</name>
<feature type="transmembrane region" description="Helical" evidence="1">
    <location>
        <begin position="6"/>
        <end position="25"/>
    </location>
</feature>
<protein>
    <submittedName>
        <fullName evidence="2">Uncharacterized protein</fullName>
    </submittedName>
</protein>
<accession>A0A3A8NN01</accession>
<reference evidence="3" key="1">
    <citation type="submission" date="2018-09" db="EMBL/GenBank/DDBJ databases">
        <authorList>
            <person name="Livingstone P.G."/>
            <person name="Whitworth D.E."/>
        </authorList>
    </citation>
    <scope>NUCLEOTIDE SEQUENCE [LARGE SCALE GENOMIC DNA]</scope>
    <source>
        <strain evidence="3">CA040B</strain>
    </source>
</reference>
<keyword evidence="1" id="KW-1133">Transmembrane helix</keyword>
<dbReference type="Proteomes" id="UP000273405">
    <property type="component" value="Unassembled WGS sequence"/>
</dbReference>